<evidence type="ECO:0000256" key="6">
    <source>
        <dbReference type="ARBA" id="ARBA00022815"/>
    </source>
</evidence>
<evidence type="ECO:0000256" key="3">
    <source>
        <dbReference type="ARBA" id="ARBA00014144"/>
    </source>
</evidence>
<evidence type="ECO:0000256" key="2">
    <source>
        <dbReference type="ARBA" id="ARBA00009635"/>
    </source>
</evidence>
<organism evidence="9 10">
    <name type="scientific">Polistes dominula</name>
    <name type="common">European paper wasp</name>
    <name type="synonym">Vespa dominula</name>
    <dbReference type="NCBI Taxonomy" id="743375"/>
    <lineage>
        <taxon>Eukaryota</taxon>
        <taxon>Metazoa</taxon>
        <taxon>Ecdysozoa</taxon>
        <taxon>Arthropoda</taxon>
        <taxon>Hexapoda</taxon>
        <taxon>Insecta</taxon>
        <taxon>Pterygota</taxon>
        <taxon>Neoptera</taxon>
        <taxon>Endopterygota</taxon>
        <taxon>Hymenoptera</taxon>
        <taxon>Apocrita</taxon>
        <taxon>Aculeata</taxon>
        <taxon>Vespoidea</taxon>
        <taxon>Vespidae</taxon>
        <taxon>Polistinae</taxon>
        <taxon>Polistini</taxon>
        <taxon>Polistes</taxon>
    </lineage>
</organism>
<accession>A0ABM1IAH6</accession>
<evidence type="ECO:0000256" key="4">
    <source>
        <dbReference type="ARBA" id="ARBA00022525"/>
    </source>
</evidence>
<dbReference type="RefSeq" id="XP_015177213.1">
    <property type="nucleotide sequence ID" value="XM_015321727.1"/>
</dbReference>
<keyword evidence="7" id="KW-0527">Neuropeptide</keyword>
<feature type="signal peptide" evidence="8">
    <location>
        <begin position="1"/>
        <end position="22"/>
    </location>
</feature>
<sequence length="122" mass="13915">MAIVYGATIVLVLSFLTTDVLCQTFQYSQGWTNGKRTPTEVTSQLLYPASSWMKNNFDSQFDNISPQTHNNDAQRMKLFHQGNVNEALCLLPCETNTSRKNLRENQQRKGFNSEGANNIYQM</sequence>
<keyword evidence="5 8" id="KW-0732">Signal</keyword>
<dbReference type="Pfam" id="PF17308">
    <property type="entry name" value="Corazonin"/>
    <property type="match status" value="1"/>
</dbReference>
<evidence type="ECO:0000256" key="7">
    <source>
        <dbReference type="ARBA" id="ARBA00023320"/>
    </source>
</evidence>
<evidence type="ECO:0000313" key="9">
    <source>
        <dbReference type="Proteomes" id="UP000694924"/>
    </source>
</evidence>
<protein>
    <recommendedName>
        <fullName evidence="3">Pro-corazonin</fullName>
    </recommendedName>
</protein>
<evidence type="ECO:0000313" key="10">
    <source>
        <dbReference type="RefSeq" id="XP_015177213.1"/>
    </source>
</evidence>
<evidence type="ECO:0000256" key="1">
    <source>
        <dbReference type="ARBA" id="ARBA00004613"/>
    </source>
</evidence>
<keyword evidence="9" id="KW-1185">Reference proteome</keyword>
<keyword evidence="6" id="KW-0027">Amidation</keyword>
<dbReference type="GeneID" id="107066789"/>
<name>A0ABM1IAH6_POLDO</name>
<evidence type="ECO:0000256" key="8">
    <source>
        <dbReference type="SAM" id="SignalP"/>
    </source>
</evidence>
<keyword evidence="4" id="KW-0964">Secreted</keyword>
<dbReference type="Proteomes" id="UP000694924">
    <property type="component" value="Unplaced"/>
</dbReference>
<reference evidence="10" key="1">
    <citation type="submission" date="2025-08" db="UniProtKB">
        <authorList>
            <consortium name="RefSeq"/>
        </authorList>
    </citation>
    <scope>IDENTIFICATION</scope>
    <source>
        <tissue evidence="10">Whole body</tissue>
    </source>
</reference>
<dbReference type="InterPro" id="IPR020190">
    <property type="entry name" value="Procorazonin"/>
</dbReference>
<feature type="chain" id="PRO_5046573001" description="Pro-corazonin" evidence="8">
    <location>
        <begin position="23"/>
        <end position="122"/>
    </location>
</feature>
<comment type="similarity">
    <text evidence="2">Belongs to the corazonin family.</text>
</comment>
<proteinExistence type="inferred from homology"/>
<comment type="subcellular location">
    <subcellularLocation>
        <location evidence="1">Secreted</location>
    </subcellularLocation>
</comment>
<evidence type="ECO:0000256" key="5">
    <source>
        <dbReference type="ARBA" id="ARBA00022729"/>
    </source>
</evidence>
<gene>
    <name evidence="10" type="primary">LOC107066789</name>
</gene>